<dbReference type="PANTHER" id="PTHR33164">
    <property type="entry name" value="TRANSCRIPTIONAL REGULATOR, MARR FAMILY"/>
    <property type="match status" value="1"/>
</dbReference>
<dbReference type="InterPro" id="IPR036388">
    <property type="entry name" value="WH-like_DNA-bd_sf"/>
</dbReference>
<dbReference type="RefSeq" id="WP_135202053.1">
    <property type="nucleotide sequence ID" value="NZ_SPVG01000135.1"/>
</dbReference>
<evidence type="ECO:0000256" key="3">
    <source>
        <dbReference type="ARBA" id="ARBA00023163"/>
    </source>
</evidence>
<gene>
    <name evidence="5" type="ORF">E4L98_13380</name>
</gene>
<accession>A0A4Y9SI19</accession>
<dbReference type="InterPro" id="IPR023187">
    <property type="entry name" value="Tscrpt_reg_MarR-type_CS"/>
</dbReference>
<protein>
    <submittedName>
        <fullName evidence="5">MarR family transcriptional regulator</fullName>
    </submittedName>
</protein>
<evidence type="ECO:0000313" key="6">
    <source>
        <dbReference type="Proteomes" id="UP000297729"/>
    </source>
</evidence>
<keyword evidence="6" id="KW-1185">Reference proteome</keyword>
<dbReference type="PANTHER" id="PTHR33164:SF43">
    <property type="entry name" value="HTH-TYPE TRANSCRIPTIONAL REPRESSOR YETL"/>
    <property type="match status" value="1"/>
</dbReference>
<evidence type="ECO:0000313" key="5">
    <source>
        <dbReference type="EMBL" id="TFW21442.1"/>
    </source>
</evidence>
<dbReference type="InterPro" id="IPR039422">
    <property type="entry name" value="MarR/SlyA-like"/>
</dbReference>
<keyword evidence="1" id="KW-0805">Transcription regulation</keyword>
<dbReference type="Pfam" id="PF12802">
    <property type="entry name" value="MarR_2"/>
    <property type="match status" value="1"/>
</dbReference>
<dbReference type="SUPFAM" id="SSF46785">
    <property type="entry name" value="Winged helix' DNA-binding domain"/>
    <property type="match status" value="1"/>
</dbReference>
<keyword evidence="2" id="KW-0238">DNA-binding</keyword>
<evidence type="ECO:0000259" key="4">
    <source>
        <dbReference type="PROSITE" id="PS50995"/>
    </source>
</evidence>
<dbReference type="GO" id="GO:0003677">
    <property type="term" value="F:DNA binding"/>
    <property type="evidence" value="ECO:0007669"/>
    <property type="project" value="UniProtKB-KW"/>
</dbReference>
<sequence length="166" mass="18132">MEQQSSFSPTEQRLAVTAEHYPAFPAHKALLSRLIRHVQKAIQDQANASLRQWDLALPEYNALMMLYGTPDRKLTASALADAAGEKSANVTRLTNGLVARGLIARADGGSDRRVVYLSLTAEGIRTLESLLPAMSALVLQQTSRLEADEHAELERLLKKVLAGIEA</sequence>
<dbReference type="InterPro" id="IPR036390">
    <property type="entry name" value="WH_DNA-bd_sf"/>
</dbReference>
<name>A0A4Y9SI19_9BURK</name>
<proteinExistence type="predicted"/>
<dbReference type="InterPro" id="IPR000835">
    <property type="entry name" value="HTH_MarR-typ"/>
</dbReference>
<dbReference type="AlphaFoldDB" id="A0A4Y9SI19"/>
<dbReference type="PROSITE" id="PS50995">
    <property type="entry name" value="HTH_MARR_2"/>
    <property type="match status" value="1"/>
</dbReference>
<dbReference type="GO" id="GO:0006950">
    <property type="term" value="P:response to stress"/>
    <property type="evidence" value="ECO:0007669"/>
    <property type="project" value="TreeGrafter"/>
</dbReference>
<reference evidence="5 6" key="1">
    <citation type="submission" date="2019-03" db="EMBL/GenBank/DDBJ databases">
        <title>Draft Genome Sequence of Duganella callidus sp. nov., a Novel Duganella Species Isolated from Cultivated Soil.</title>
        <authorList>
            <person name="Raths R."/>
            <person name="Peta V."/>
            <person name="Bucking H."/>
        </authorList>
    </citation>
    <scope>NUCLEOTIDE SEQUENCE [LARGE SCALE GENOMIC DNA]</scope>
    <source>
        <strain evidence="5 6">DN04</strain>
    </source>
</reference>
<dbReference type="SMART" id="SM00347">
    <property type="entry name" value="HTH_MARR"/>
    <property type="match status" value="1"/>
</dbReference>
<dbReference type="GO" id="GO:0003700">
    <property type="term" value="F:DNA-binding transcription factor activity"/>
    <property type="evidence" value="ECO:0007669"/>
    <property type="project" value="InterPro"/>
</dbReference>
<dbReference type="PROSITE" id="PS01117">
    <property type="entry name" value="HTH_MARR_1"/>
    <property type="match status" value="1"/>
</dbReference>
<dbReference type="PRINTS" id="PR00598">
    <property type="entry name" value="HTHMARR"/>
</dbReference>
<feature type="domain" description="HTH marR-type" evidence="4">
    <location>
        <begin position="28"/>
        <end position="162"/>
    </location>
</feature>
<dbReference type="Proteomes" id="UP000297729">
    <property type="component" value="Unassembled WGS sequence"/>
</dbReference>
<organism evidence="5 6">
    <name type="scientific">Duganella callida</name>
    <dbReference type="NCBI Taxonomy" id="2561932"/>
    <lineage>
        <taxon>Bacteria</taxon>
        <taxon>Pseudomonadati</taxon>
        <taxon>Pseudomonadota</taxon>
        <taxon>Betaproteobacteria</taxon>
        <taxon>Burkholderiales</taxon>
        <taxon>Oxalobacteraceae</taxon>
        <taxon>Telluria group</taxon>
        <taxon>Duganella</taxon>
    </lineage>
</organism>
<comment type="caution">
    <text evidence="5">The sequence shown here is derived from an EMBL/GenBank/DDBJ whole genome shotgun (WGS) entry which is preliminary data.</text>
</comment>
<keyword evidence="3" id="KW-0804">Transcription</keyword>
<dbReference type="Gene3D" id="1.10.10.10">
    <property type="entry name" value="Winged helix-like DNA-binding domain superfamily/Winged helix DNA-binding domain"/>
    <property type="match status" value="1"/>
</dbReference>
<dbReference type="EMBL" id="SPVG01000135">
    <property type="protein sequence ID" value="TFW21442.1"/>
    <property type="molecule type" value="Genomic_DNA"/>
</dbReference>
<evidence type="ECO:0000256" key="1">
    <source>
        <dbReference type="ARBA" id="ARBA00023015"/>
    </source>
</evidence>
<evidence type="ECO:0000256" key="2">
    <source>
        <dbReference type="ARBA" id="ARBA00023125"/>
    </source>
</evidence>
<dbReference type="OrthoDB" id="8907575at2"/>